<dbReference type="GO" id="GO:0003700">
    <property type="term" value="F:DNA-binding transcription factor activity"/>
    <property type="evidence" value="ECO:0007669"/>
    <property type="project" value="TreeGrafter"/>
</dbReference>
<evidence type="ECO:0000313" key="7">
    <source>
        <dbReference type="Proteomes" id="UP001206128"/>
    </source>
</evidence>
<evidence type="ECO:0000313" key="6">
    <source>
        <dbReference type="EMBL" id="MCP2163979.1"/>
    </source>
</evidence>
<evidence type="ECO:0000256" key="2">
    <source>
        <dbReference type="ARBA" id="ARBA00023125"/>
    </source>
</evidence>
<dbReference type="Pfam" id="PF13545">
    <property type="entry name" value="HTH_Crp_2"/>
    <property type="match status" value="1"/>
</dbReference>
<sequence>MDFTENLPMVDSFVARLDPADRAVLLAAGAVRSFPANTTLLHQGDLSSHVIILLTGLVKVSVTTASGYETMLALCGPGELLGELAAVTGDPRSASVHTLQSTSAWLITAERFVDLLHQRPSIAVALAKDLAHRLRGSDLHRVRYGAHSVHQRLAAQLLDLAERHGVAGPSGTTIGIPLSQRELASSVGASREAAARFLRDLRERDVLVTLRRKYVIRRPEVLRSIARSVYNDTEGLC</sequence>
<evidence type="ECO:0000259" key="5">
    <source>
        <dbReference type="PROSITE" id="PS51063"/>
    </source>
</evidence>
<dbReference type="AlphaFoldDB" id="A0AAE3GBE4"/>
<evidence type="ECO:0000256" key="1">
    <source>
        <dbReference type="ARBA" id="ARBA00023015"/>
    </source>
</evidence>
<feature type="domain" description="HTH crp-type" evidence="5">
    <location>
        <begin position="147"/>
        <end position="220"/>
    </location>
</feature>
<keyword evidence="1" id="KW-0805">Transcription regulation</keyword>
<dbReference type="InterPro" id="IPR012318">
    <property type="entry name" value="HTH_CRP"/>
</dbReference>
<dbReference type="PROSITE" id="PS50042">
    <property type="entry name" value="CNMP_BINDING_3"/>
    <property type="match status" value="1"/>
</dbReference>
<feature type="domain" description="Cyclic nucleotide-binding" evidence="4">
    <location>
        <begin position="13"/>
        <end position="133"/>
    </location>
</feature>
<comment type="caution">
    <text evidence="6">The sequence shown here is derived from an EMBL/GenBank/DDBJ whole genome shotgun (WGS) entry which is preliminary data.</text>
</comment>
<dbReference type="Proteomes" id="UP001206128">
    <property type="component" value="Unassembled WGS sequence"/>
</dbReference>
<dbReference type="EMBL" id="JAMTCK010000002">
    <property type="protein sequence ID" value="MCP2163979.1"/>
    <property type="molecule type" value="Genomic_DNA"/>
</dbReference>
<reference evidence="6" key="1">
    <citation type="submission" date="2022-06" db="EMBL/GenBank/DDBJ databases">
        <title>Genomic Encyclopedia of Archaeal and Bacterial Type Strains, Phase II (KMG-II): from individual species to whole genera.</title>
        <authorList>
            <person name="Goeker M."/>
        </authorList>
    </citation>
    <scope>NUCLEOTIDE SEQUENCE</scope>
    <source>
        <strain evidence="6">DSM 43935</strain>
    </source>
</reference>
<dbReference type="CDD" id="cd00038">
    <property type="entry name" value="CAP_ED"/>
    <property type="match status" value="1"/>
</dbReference>
<dbReference type="InterPro" id="IPR000595">
    <property type="entry name" value="cNMP-bd_dom"/>
</dbReference>
<keyword evidence="7" id="KW-1185">Reference proteome</keyword>
<dbReference type="PANTHER" id="PTHR24567:SF74">
    <property type="entry name" value="HTH-TYPE TRANSCRIPTIONAL REGULATOR ARCR"/>
    <property type="match status" value="1"/>
</dbReference>
<dbReference type="GO" id="GO:0003677">
    <property type="term" value="F:DNA binding"/>
    <property type="evidence" value="ECO:0007669"/>
    <property type="project" value="UniProtKB-KW"/>
</dbReference>
<dbReference type="Gene3D" id="2.60.120.10">
    <property type="entry name" value="Jelly Rolls"/>
    <property type="match status" value="1"/>
</dbReference>
<name>A0AAE3GBE4_9PSEU</name>
<dbReference type="GO" id="GO:0005829">
    <property type="term" value="C:cytosol"/>
    <property type="evidence" value="ECO:0007669"/>
    <property type="project" value="TreeGrafter"/>
</dbReference>
<proteinExistence type="predicted"/>
<dbReference type="Gene3D" id="1.10.10.10">
    <property type="entry name" value="Winged helix-like DNA-binding domain superfamily/Winged helix DNA-binding domain"/>
    <property type="match status" value="1"/>
</dbReference>
<keyword evidence="3" id="KW-0804">Transcription</keyword>
<dbReference type="InterPro" id="IPR050397">
    <property type="entry name" value="Env_Response_Regulators"/>
</dbReference>
<dbReference type="SUPFAM" id="SSF51206">
    <property type="entry name" value="cAMP-binding domain-like"/>
    <property type="match status" value="1"/>
</dbReference>
<dbReference type="InterPro" id="IPR036388">
    <property type="entry name" value="WH-like_DNA-bd_sf"/>
</dbReference>
<keyword evidence="2" id="KW-0238">DNA-binding</keyword>
<evidence type="ECO:0000259" key="4">
    <source>
        <dbReference type="PROSITE" id="PS50042"/>
    </source>
</evidence>
<organism evidence="6 7">
    <name type="scientific">Goodfellowiella coeruleoviolacea</name>
    <dbReference type="NCBI Taxonomy" id="334858"/>
    <lineage>
        <taxon>Bacteria</taxon>
        <taxon>Bacillati</taxon>
        <taxon>Actinomycetota</taxon>
        <taxon>Actinomycetes</taxon>
        <taxon>Pseudonocardiales</taxon>
        <taxon>Pseudonocardiaceae</taxon>
        <taxon>Goodfellowiella</taxon>
    </lineage>
</organism>
<dbReference type="PANTHER" id="PTHR24567">
    <property type="entry name" value="CRP FAMILY TRANSCRIPTIONAL REGULATORY PROTEIN"/>
    <property type="match status" value="1"/>
</dbReference>
<dbReference type="InterPro" id="IPR014710">
    <property type="entry name" value="RmlC-like_jellyroll"/>
</dbReference>
<dbReference type="InterPro" id="IPR036390">
    <property type="entry name" value="WH_DNA-bd_sf"/>
</dbReference>
<dbReference type="PROSITE" id="PS51063">
    <property type="entry name" value="HTH_CRP_2"/>
    <property type="match status" value="1"/>
</dbReference>
<evidence type="ECO:0000256" key="3">
    <source>
        <dbReference type="ARBA" id="ARBA00023163"/>
    </source>
</evidence>
<protein>
    <submittedName>
        <fullName evidence="6">cAMP-binding domain of CRP or a regulatory subunit of cAMP-dependent protein kinases</fullName>
    </submittedName>
</protein>
<dbReference type="InterPro" id="IPR018490">
    <property type="entry name" value="cNMP-bd_dom_sf"/>
</dbReference>
<dbReference type="SUPFAM" id="SSF46785">
    <property type="entry name" value="Winged helix' DNA-binding domain"/>
    <property type="match status" value="1"/>
</dbReference>
<dbReference type="SMART" id="SM00419">
    <property type="entry name" value="HTH_CRP"/>
    <property type="match status" value="1"/>
</dbReference>
<dbReference type="SMART" id="SM00100">
    <property type="entry name" value="cNMP"/>
    <property type="match status" value="1"/>
</dbReference>
<accession>A0AAE3GBE4</accession>
<dbReference type="Pfam" id="PF00027">
    <property type="entry name" value="cNMP_binding"/>
    <property type="match status" value="1"/>
</dbReference>
<gene>
    <name evidence="6" type="ORF">LX83_000819</name>
</gene>